<evidence type="ECO:0000313" key="3">
    <source>
        <dbReference type="Proteomes" id="UP000288805"/>
    </source>
</evidence>
<gene>
    <name evidence="2" type="ORF">CK203_090175</name>
</gene>
<comment type="caution">
    <text evidence="2">The sequence shown here is derived from an EMBL/GenBank/DDBJ whole genome shotgun (WGS) entry which is preliminary data.</text>
</comment>
<name>A0A438CN02_VITVI</name>
<dbReference type="EMBL" id="QGNW01002169">
    <property type="protein sequence ID" value="RVW24583.1"/>
    <property type="molecule type" value="Genomic_DNA"/>
</dbReference>
<feature type="compositionally biased region" description="Basic and acidic residues" evidence="1">
    <location>
        <begin position="156"/>
        <end position="169"/>
    </location>
</feature>
<organism evidence="2 3">
    <name type="scientific">Vitis vinifera</name>
    <name type="common">Grape</name>
    <dbReference type="NCBI Taxonomy" id="29760"/>
    <lineage>
        <taxon>Eukaryota</taxon>
        <taxon>Viridiplantae</taxon>
        <taxon>Streptophyta</taxon>
        <taxon>Embryophyta</taxon>
        <taxon>Tracheophyta</taxon>
        <taxon>Spermatophyta</taxon>
        <taxon>Magnoliopsida</taxon>
        <taxon>eudicotyledons</taxon>
        <taxon>Gunneridae</taxon>
        <taxon>Pentapetalae</taxon>
        <taxon>rosids</taxon>
        <taxon>Vitales</taxon>
        <taxon>Vitaceae</taxon>
        <taxon>Viteae</taxon>
        <taxon>Vitis</taxon>
    </lineage>
</organism>
<reference evidence="2 3" key="1">
    <citation type="journal article" date="2018" name="PLoS Genet.">
        <title>Population sequencing reveals clonal diversity and ancestral inbreeding in the grapevine cultivar Chardonnay.</title>
        <authorList>
            <person name="Roach M.J."/>
            <person name="Johnson D.L."/>
            <person name="Bohlmann J."/>
            <person name="van Vuuren H.J."/>
            <person name="Jones S.J."/>
            <person name="Pretorius I.S."/>
            <person name="Schmidt S.A."/>
            <person name="Borneman A.R."/>
        </authorList>
    </citation>
    <scope>NUCLEOTIDE SEQUENCE [LARGE SCALE GENOMIC DNA]</scope>
    <source>
        <strain evidence="3">cv. Chardonnay</strain>
        <tissue evidence="2">Leaf</tissue>
    </source>
</reference>
<dbReference type="AlphaFoldDB" id="A0A438CN02"/>
<dbReference type="Pfam" id="PF05553">
    <property type="entry name" value="DUF761"/>
    <property type="match status" value="1"/>
</dbReference>
<sequence>MYCLNLGKRLLPARKAWRNFTTKLQSKLHKLQKSKSIKKKTPCQRKAFKRTKYRTSTAVLRPSVWSQPHLQHKKQLIQPPNTLAVQYRRSHVVQKRAAPVYVDELFNEPISKEVEPLQTTAVAAGGSKGATARCPPSTKRMKVLNQPAMLPGSSQERGKCSSDQKTRGADEMWESVGLASPLMYGIDERAEEFIARFRADLARGV</sequence>
<evidence type="ECO:0000256" key="1">
    <source>
        <dbReference type="SAM" id="MobiDB-lite"/>
    </source>
</evidence>
<dbReference type="Proteomes" id="UP000288805">
    <property type="component" value="Unassembled WGS sequence"/>
</dbReference>
<evidence type="ECO:0000313" key="2">
    <source>
        <dbReference type="EMBL" id="RVW24583.1"/>
    </source>
</evidence>
<dbReference type="InterPro" id="IPR008480">
    <property type="entry name" value="DUF761_pln"/>
</dbReference>
<proteinExistence type="predicted"/>
<protein>
    <submittedName>
        <fullName evidence="2">Uncharacterized protein</fullName>
    </submittedName>
</protein>
<feature type="region of interest" description="Disordered" evidence="1">
    <location>
        <begin position="149"/>
        <end position="169"/>
    </location>
</feature>
<accession>A0A438CN02</accession>